<sequence length="156" mass="16710">MFWVFFTGRSRRGREQAAVLGAFPAPPENPGEVIVGPTSGLYVGTTPTQNWVDRVQVDDIGDRAQAAAVGYTHGVAIQRRGASTIWIPRDALIGVRTTNRAAGKVMHAGGLLAFDWSLPSGADLTSALRADDKDDYSRWLVAFPGPTETTDPNAAE</sequence>
<dbReference type="InterPro" id="IPR057446">
    <property type="entry name" value="PH_bac"/>
</dbReference>
<feature type="domain" description="PH" evidence="1">
    <location>
        <begin position="21"/>
        <end position="141"/>
    </location>
</feature>
<name>A0ABP6LJW8_9ACTN</name>
<comment type="caution">
    <text evidence="2">The sequence shown here is derived from an EMBL/GenBank/DDBJ whole genome shotgun (WGS) entry which is preliminary data.</text>
</comment>
<dbReference type="EMBL" id="BAAAVS010000057">
    <property type="protein sequence ID" value="GAA3046906.1"/>
    <property type="molecule type" value="Genomic_DNA"/>
</dbReference>
<keyword evidence="3" id="KW-1185">Reference proteome</keyword>
<dbReference type="Proteomes" id="UP001501035">
    <property type="component" value="Unassembled WGS sequence"/>
</dbReference>
<evidence type="ECO:0000259" key="1">
    <source>
        <dbReference type="Pfam" id="PF25362"/>
    </source>
</evidence>
<dbReference type="Pfam" id="PF25362">
    <property type="entry name" value="bPH_11"/>
    <property type="match status" value="1"/>
</dbReference>
<organism evidence="2 3">
    <name type="scientific">Gordonia defluvii</name>
    <dbReference type="NCBI Taxonomy" id="283718"/>
    <lineage>
        <taxon>Bacteria</taxon>
        <taxon>Bacillati</taxon>
        <taxon>Actinomycetota</taxon>
        <taxon>Actinomycetes</taxon>
        <taxon>Mycobacteriales</taxon>
        <taxon>Gordoniaceae</taxon>
        <taxon>Gordonia</taxon>
    </lineage>
</organism>
<evidence type="ECO:0000313" key="2">
    <source>
        <dbReference type="EMBL" id="GAA3046906.1"/>
    </source>
</evidence>
<reference evidence="3" key="1">
    <citation type="journal article" date="2019" name="Int. J. Syst. Evol. Microbiol.">
        <title>The Global Catalogue of Microorganisms (GCM) 10K type strain sequencing project: providing services to taxonomists for standard genome sequencing and annotation.</title>
        <authorList>
            <consortium name="The Broad Institute Genomics Platform"/>
            <consortium name="The Broad Institute Genome Sequencing Center for Infectious Disease"/>
            <person name="Wu L."/>
            <person name="Ma J."/>
        </authorList>
    </citation>
    <scope>NUCLEOTIDE SEQUENCE [LARGE SCALE GENOMIC DNA]</scope>
    <source>
        <strain evidence="3">JCM 14234</strain>
    </source>
</reference>
<gene>
    <name evidence="2" type="ORF">GCM10010528_27610</name>
</gene>
<protein>
    <submittedName>
        <fullName evidence="2">Transporter</fullName>
    </submittedName>
</protein>
<accession>A0ABP6LJW8</accession>
<evidence type="ECO:0000313" key="3">
    <source>
        <dbReference type="Proteomes" id="UP001501035"/>
    </source>
</evidence>
<proteinExistence type="predicted"/>